<accession>A0A100WFS6</accession>
<keyword evidence="2" id="KW-1185">Reference proteome</keyword>
<sequence>MRSVGTLIFERPRPLSRQRRANHLYTLICEEPDSVGVDISKTTFVFVTPRQWRDGKKWAKERRAEGKWKDVRVLNSSDIYAALERSPQTHIWFSEEIGLPSSGVRTLEQLWAEYRGGMRGLLTADIVLSGRERERDELIHRLLDGLPKSIGINAKTIDDVLAFSAAAVEAQDEEVRRAIFDRALVVFDAATLRALGSAEGPLILLPFDDSFSRQTDLIRKHHVVLHTTSTAAPSIRLPDVPIAPTKQTLIDAGVDRNQAIKLARFLNKNVPLYASELRNSSLAGTAAPARGVELATSQIGRRMWLLGSWDFDRAGDRAVIEEITGLSVDTVRAEVEVLAEGPMPTFTRVGSAWRRFDIEASSLDVLPLLNNEDLAALQLAVSNVLDVPDPALELPRADRWKAGIEGKVRPHSDGTRIGLATTLAVMGSRGSEFEHPGAPPLDTRASAIVRNLLDKANADSSGKQWESLLDVLSLLAEAAPDVFMDALGQAIRSGGALDGEVFGQEARFFGPTSPHVFILWALERLAWSLDHFGAAVQLMLELAVLDPGDDKNQNRPLNSLVSVFRYWLPQTAASLTSRNNVLARFAAQRPEQAWPLLCALLPQPHSVAFASSEPEFRPWKPESDTPPMAEQIAAITEVVRLSIKLAQDEPRRFVDLVDKLDDLPPEMRKDILDSISGSADNRMSDEVAEAIWKKLTALVRRHREYASAHWALGEAALSEIDAIAAKLQPKNQADQVEWLSGHHPDLVNVRASDNFEQYQDELLKRRVDAVKRVHDQAGIDGLLGLARQVDVPGTVGYAVMRVPGISVDLDQLATLLVDESPSIQDFATQALRAAIRNDIEQVIALADRHTDVPLVAARVLRTADDLPRAWDTARAAGTEIDSLYWSEFEIWGRGSQFEFMNETAKLLAEHGRYAAALDLLVIYSQGDRESVDVQLVIDILNELAVSGDDEAARLLSQYDFGELLGIITDRGTLSIEELGILQWRLLPVLDDDDPASTSAIQKLLSTSPEFFVQIVSLLYRRKDDQPGDDEIPEGAASNAWRVLRNWRQIPGTVDETGHVDEAELFSWAAKARELLKEAGRLDVGESELGKILSYSQPDGDGTWPATAIRNFLETHGNDVICQGFYLGVVNQRGVVMRSLDEGGAKERGLAGKYAEYAKKVADVWPKTARLLRGISESYKLDALREDAEAQRHQEGFDR</sequence>
<evidence type="ECO:0000313" key="1">
    <source>
        <dbReference type="EMBL" id="GAS97043.1"/>
    </source>
</evidence>
<gene>
    <name evidence="1" type="ORF">RMCC_4009</name>
</gene>
<dbReference type="AlphaFoldDB" id="A0A100WFS6"/>
<dbReference type="Proteomes" id="UP000069443">
    <property type="component" value="Unassembled WGS sequence"/>
</dbReference>
<reference evidence="2" key="1">
    <citation type="journal article" date="2016" name="Genome Announc.">
        <title>Draft Genome Sequences of Five Rapidly Growing Mycobacterium Species, M. thermoresistibile, M. fortuitum subsp. acetamidolyticum, M. canariasense, M. brisbanense, and M. novocastrense.</title>
        <authorList>
            <person name="Katahira K."/>
            <person name="Ogura Y."/>
            <person name="Gotoh Y."/>
            <person name="Hayashi T."/>
        </authorList>
    </citation>
    <scope>NUCLEOTIDE SEQUENCE [LARGE SCALE GENOMIC DNA]</scope>
    <source>
        <strain evidence="2">JCM15298</strain>
    </source>
</reference>
<protein>
    <submittedName>
        <fullName evidence="1">Uncharacterized protein</fullName>
    </submittedName>
</protein>
<evidence type="ECO:0000313" key="2">
    <source>
        <dbReference type="Proteomes" id="UP000069443"/>
    </source>
</evidence>
<proteinExistence type="predicted"/>
<dbReference type="EMBL" id="BCSY01000067">
    <property type="protein sequence ID" value="GAS97043.1"/>
    <property type="molecule type" value="Genomic_DNA"/>
</dbReference>
<organism evidence="1 2">
    <name type="scientific">Mycolicibacterium canariasense</name>
    <name type="common">Mycobacterium canariasense</name>
    <dbReference type="NCBI Taxonomy" id="228230"/>
    <lineage>
        <taxon>Bacteria</taxon>
        <taxon>Bacillati</taxon>
        <taxon>Actinomycetota</taxon>
        <taxon>Actinomycetes</taxon>
        <taxon>Mycobacteriales</taxon>
        <taxon>Mycobacteriaceae</taxon>
        <taxon>Mycolicibacterium</taxon>
    </lineage>
</organism>
<comment type="caution">
    <text evidence="1">The sequence shown here is derived from an EMBL/GenBank/DDBJ whole genome shotgun (WGS) entry which is preliminary data.</text>
</comment>
<dbReference type="STRING" id="228230.RMCC_4009"/>
<reference evidence="2" key="2">
    <citation type="submission" date="2016-02" db="EMBL/GenBank/DDBJ databases">
        <title>Draft genome sequence of five rapidly growing Mycobacterium species.</title>
        <authorList>
            <person name="Katahira K."/>
            <person name="Gotou Y."/>
            <person name="Iida K."/>
            <person name="Ogura Y."/>
            <person name="Hayashi T."/>
        </authorList>
    </citation>
    <scope>NUCLEOTIDE SEQUENCE [LARGE SCALE GENOMIC DNA]</scope>
    <source>
        <strain evidence="2">JCM15298</strain>
    </source>
</reference>
<name>A0A100WFS6_MYCCR</name>